<protein>
    <submittedName>
        <fullName evidence="11">Patatin-like phospholipase family protein</fullName>
    </submittedName>
</protein>
<evidence type="ECO:0000256" key="8">
    <source>
        <dbReference type="SAM" id="MobiDB-lite"/>
    </source>
</evidence>
<dbReference type="PANTHER" id="PTHR30521">
    <property type="entry name" value="DEFERROCHELATASE/PEROXIDASE"/>
    <property type="match status" value="1"/>
</dbReference>
<proteinExistence type="predicted"/>
<sequence>MDKAEERDVQRLALTGYDTDFARHIVLKIKEAGAARGFLDRLLRRRLITFGEAGRPDVAINIGFTYRGLQALGLAAGYLDILAQKSPAFTEGAPSRAGVHLGDSDDGAADRWEGPFALDRAHVWLSLHADEKDDLEKMTRLLRFAMCGEDCFEGWETMLDAAHLTRKIRPKAPAPVRVVHFGFRDNISQPVVTGRSRTQQLHSAGELLLGHDNDKQFNYWVGKSTPADAARFARNASFGILRKVEQHEDRFNKWLQRTVASNPETRDIEYLKAKLCGRWTNGALVQPGVLLAPAAGASGAVPVAMLKPSEDPSGTGCPFGAHIRRANPRDDPVVPPGLRTLFRRGIPYGPSFEKAPEVPRGLMAAFFCASIEDQFESLVSEWIEKKPMGPDNRGRAKDPLVGHHEDPEAVFEIPQAGGEPIRVQGFEPFVTTRGTLYALFPSRQALGELADWGDQSAGSTATPAPSPAAPVKPDTDDIGSIEARGAPRNRFCDIILEGGITSGIIYATAVAGLSRQYRFRSIGGSSIGAFAAALTAAAEYRRRHGFADGFELLENVPSKLAAEVEGDQRSQLERLFNPQPRTRRLFKIFLAALNHGSAASRLGAAAVEALRQYGKSMRIVYCVPVIALVLGCIWTVLAWTGAGNIGKATILTINFWAPWWLLALLVFVVTLGLAVLVGITWDLARGLVPNGFGLCRGHGGEAAAGEPDLVEFLHASIQQAAGRDPAADAPLTFADLWDAPSPPSEVLKYDAVDADQRSIDLQVYVSNLSHGRPYLFPLDESDDMERLFFLPDDLKDYFPQGLLDYLEGMSSSYMPRDALDPPVSAVPEGLRELPTGALPIVVAARMAMSFPFLISAVPLWALVYETPYTKPGARRCWMSDGGLCSNFPIHLFDTWVPRWPTFGISLQSRASRDAGPPVWLPKQNREGRADTWDPDEVRTRTGLASLISFTVALFTTTWRWNDGTATRMPGVRDRVARVYLLPDEGGINIRMSGRQILELADEYGTAVAKAFIEKFAMPGSVGWIEHRWVRFNALLTALRERVTGLASAVGTQPDTPALAQQIAAAATSPPLRAARTGPPWPSEMPIDAPQVADLQALQAALLTLEKSFVAATAPAAFDAVPRPGLHIRHPS</sequence>
<dbReference type="PROSITE" id="PS51404">
    <property type="entry name" value="DYP_PEROXIDASE"/>
    <property type="match status" value="1"/>
</dbReference>
<keyword evidence="9" id="KW-1133">Transmembrane helix</keyword>
<dbReference type="GO" id="GO:0004601">
    <property type="term" value="F:peroxidase activity"/>
    <property type="evidence" value="ECO:0007669"/>
    <property type="project" value="UniProtKB-KW"/>
</dbReference>
<gene>
    <name evidence="11" type="ORF">LPC04_13425</name>
</gene>
<name>A0A9X1YHQ8_9BURK</name>
<dbReference type="InterPro" id="IPR002641">
    <property type="entry name" value="PNPLA_dom"/>
</dbReference>
<feature type="transmembrane region" description="Helical" evidence="9">
    <location>
        <begin position="494"/>
        <end position="513"/>
    </location>
</feature>
<dbReference type="EMBL" id="JAJLJH010000003">
    <property type="protein sequence ID" value="MCK9686709.1"/>
    <property type="molecule type" value="Genomic_DNA"/>
</dbReference>
<keyword evidence="7" id="KW-0442">Lipid degradation</keyword>
<evidence type="ECO:0000256" key="3">
    <source>
        <dbReference type="ARBA" id="ARBA00022723"/>
    </source>
</evidence>
<evidence type="ECO:0000259" key="10">
    <source>
        <dbReference type="PROSITE" id="PS51635"/>
    </source>
</evidence>
<keyword evidence="7" id="KW-0378">Hydrolase</keyword>
<dbReference type="InterPro" id="IPR011008">
    <property type="entry name" value="Dimeric_a/b-barrel"/>
</dbReference>
<feature type="short sequence motif" description="DGA/G" evidence="7">
    <location>
        <begin position="880"/>
        <end position="882"/>
    </location>
</feature>
<keyword evidence="12" id="KW-1185">Reference proteome</keyword>
<dbReference type="PROSITE" id="PS51635">
    <property type="entry name" value="PNPLA"/>
    <property type="match status" value="1"/>
</dbReference>
<evidence type="ECO:0000256" key="9">
    <source>
        <dbReference type="SAM" id="Phobius"/>
    </source>
</evidence>
<feature type="active site" description="Proton acceptor" evidence="7">
    <location>
        <position position="880"/>
    </location>
</feature>
<dbReference type="RefSeq" id="WP_275682751.1">
    <property type="nucleotide sequence ID" value="NZ_JAJLJH010000003.1"/>
</dbReference>
<keyword evidence="5" id="KW-0408">Iron</keyword>
<dbReference type="Proteomes" id="UP001139353">
    <property type="component" value="Unassembled WGS sequence"/>
</dbReference>
<comment type="cofactor">
    <cofactor evidence="1">
        <name>heme b</name>
        <dbReference type="ChEBI" id="CHEBI:60344"/>
    </cofactor>
</comment>
<evidence type="ECO:0000256" key="7">
    <source>
        <dbReference type="PROSITE-ProRule" id="PRU01161"/>
    </source>
</evidence>
<keyword evidence="3" id="KW-0479">Metal-binding</keyword>
<organism evidence="11 12">
    <name type="scientific">Scleromatobacter humisilvae</name>
    <dbReference type="NCBI Taxonomy" id="2897159"/>
    <lineage>
        <taxon>Bacteria</taxon>
        <taxon>Pseudomonadati</taxon>
        <taxon>Pseudomonadota</taxon>
        <taxon>Betaproteobacteria</taxon>
        <taxon>Burkholderiales</taxon>
        <taxon>Sphaerotilaceae</taxon>
        <taxon>Scleromatobacter</taxon>
    </lineage>
</organism>
<dbReference type="GO" id="GO:0005829">
    <property type="term" value="C:cytosol"/>
    <property type="evidence" value="ECO:0007669"/>
    <property type="project" value="TreeGrafter"/>
</dbReference>
<evidence type="ECO:0000313" key="12">
    <source>
        <dbReference type="Proteomes" id="UP001139353"/>
    </source>
</evidence>
<evidence type="ECO:0000256" key="2">
    <source>
        <dbReference type="ARBA" id="ARBA00022559"/>
    </source>
</evidence>
<dbReference type="PANTHER" id="PTHR30521:SF5">
    <property type="entry name" value="BLR4509 PROTEIN"/>
    <property type="match status" value="1"/>
</dbReference>
<dbReference type="SUPFAM" id="SSF52151">
    <property type="entry name" value="FabD/lysophospholipase-like"/>
    <property type="match status" value="1"/>
</dbReference>
<reference evidence="11" key="1">
    <citation type="submission" date="2021-11" db="EMBL/GenBank/DDBJ databases">
        <title>BS-T2-15 a new species belonging to the Comamonadaceae family isolated from the soil of a French oak forest.</title>
        <authorList>
            <person name="Mieszkin S."/>
            <person name="Alain K."/>
        </authorList>
    </citation>
    <scope>NUCLEOTIDE SEQUENCE</scope>
    <source>
        <strain evidence="11">BS-T2-15</strain>
    </source>
</reference>
<keyword evidence="4" id="KW-0560">Oxidoreductase</keyword>
<comment type="caution">
    <text evidence="7">Lacks conserved residue(s) required for the propagation of feature annotation.</text>
</comment>
<feature type="active site" description="Nucleophile" evidence="7">
    <location>
        <position position="526"/>
    </location>
</feature>
<evidence type="ECO:0000256" key="4">
    <source>
        <dbReference type="ARBA" id="ARBA00023002"/>
    </source>
</evidence>
<accession>A0A9X1YHQ8</accession>
<comment type="caution">
    <text evidence="11">The sequence shown here is derived from an EMBL/GenBank/DDBJ whole genome shotgun (WGS) entry which is preliminary data.</text>
</comment>
<keyword evidence="9" id="KW-0472">Membrane</keyword>
<feature type="region of interest" description="Disordered" evidence="8">
    <location>
        <begin position="453"/>
        <end position="476"/>
    </location>
</feature>
<dbReference type="InterPro" id="IPR016035">
    <property type="entry name" value="Acyl_Trfase/lysoPLipase"/>
</dbReference>
<feature type="short sequence motif" description="GXSXG" evidence="7">
    <location>
        <begin position="524"/>
        <end position="528"/>
    </location>
</feature>
<dbReference type="AlphaFoldDB" id="A0A9X1YHQ8"/>
<keyword evidence="6 7" id="KW-0443">Lipid metabolism</keyword>
<dbReference type="GO" id="GO:0016042">
    <property type="term" value="P:lipid catabolic process"/>
    <property type="evidence" value="ECO:0007669"/>
    <property type="project" value="UniProtKB-UniRule"/>
</dbReference>
<feature type="transmembrane region" description="Helical" evidence="9">
    <location>
        <begin position="840"/>
        <end position="863"/>
    </location>
</feature>
<dbReference type="GO" id="GO:0016787">
    <property type="term" value="F:hydrolase activity"/>
    <property type="evidence" value="ECO:0007669"/>
    <property type="project" value="UniProtKB-UniRule"/>
</dbReference>
<dbReference type="Pfam" id="PF01734">
    <property type="entry name" value="Patatin"/>
    <property type="match status" value="1"/>
</dbReference>
<evidence type="ECO:0000256" key="5">
    <source>
        <dbReference type="ARBA" id="ARBA00023004"/>
    </source>
</evidence>
<feature type="domain" description="PNPLA" evidence="10">
    <location>
        <begin position="494"/>
        <end position="893"/>
    </location>
</feature>
<dbReference type="SUPFAM" id="SSF54909">
    <property type="entry name" value="Dimeric alpha+beta barrel"/>
    <property type="match status" value="1"/>
</dbReference>
<evidence type="ECO:0000313" key="11">
    <source>
        <dbReference type="EMBL" id="MCK9686709.1"/>
    </source>
</evidence>
<keyword evidence="9" id="KW-0812">Transmembrane</keyword>
<evidence type="ECO:0000256" key="1">
    <source>
        <dbReference type="ARBA" id="ARBA00001970"/>
    </source>
</evidence>
<keyword evidence="2" id="KW-0575">Peroxidase</keyword>
<dbReference type="Gene3D" id="3.40.1090.10">
    <property type="entry name" value="Cytosolic phospholipase A2 catalytic domain"/>
    <property type="match status" value="1"/>
</dbReference>
<evidence type="ECO:0000256" key="6">
    <source>
        <dbReference type="ARBA" id="ARBA00023098"/>
    </source>
</evidence>
<feature type="transmembrane region" description="Helical" evidence="9">
    <location>
        <begin position="659"/>
        <end position="681"/>
    </location>
</feature>
<feature type="transmembrane region" description="Helical" evidence="9">
    <location>
        <begin position="619"/>
        <end position="639"/>
    </location>
</feature>
<dbReference type="InterPro" id="IPR006314">
    <property type="entry name" value="Dyp_peroxidase"/>
</dbReference>
<dbReference type="GO" id="GO:0046872">
    <property type="term" value="F:metal ion binding"/>
    <property type="evidence" value="ECO:0007669"/>
    <property type="project" value="UniProtKB-KW"/>
</dbReference>
<dbReference type="GO" id="GO:0020037">
    <property type="term" value="F:heme binding"/>
    <property type="evidence" value="ECO:0007669"/>
    <property type="project" value="InterPro"/>
</dbReference>